<sequence length="352" mass="40921">MDCSLDDDIKIEDTKITPTIEEDYLEYEEIHVKDEISSDLEDAVTDDGSGDDSASSNNKRYGNPESRSKSPSIRHVYGRDYVYEIRKLPDNETIHKIDNNNVSLGNVSGSKDDDSRDEPKRTDRSHRCDHCQETFDCIGRLRKHERKHWMGECPICKKTIQVDNLKFHIGRMHPTDETPPANRPFRCDHCEKAFFYQYHLLIHERVHQVEKCRLCGETVRSSYLKNHMDRKHPGRGTPQQSGSSSYRCDECEQTFCSKTLLTSHQLNHKKAACPVCAKTFRYDSMKMHVATAHPAHGTLPVDRPYRCDECRRAFYYKKQLTKHQRTHKLVACGVCKKSFRSDYIKTHAARKH</sequence>
<dbReference type="InterPro" id="IPR036236">
    <property type="entry name" value="Znf_C2H2_sf"/>
</dbReference>
<keyword evidence="11" id="KW-1185">Reference proteome</keyword>
<keyword evidence="4 7" id="KW-0863">Zinc-finger</keyword>
<dbReference type="SMART" id="SM00355">
    <property type="entry name" value="ZnF_C2H2"/>
    <property type="match status" value="8"/>
</dbReference>
<feature type="compositionally biased region" description="Low complexity" evidence="8">
    <location>
        <begin position="99"/>
        <end position="109"/>
    </location>
</feature>
<dbReference type="PANTHER" id="PTHR24376">
    <property type="entry name" value="ZINC FINGER PROTEIN"/>
    <property type="match status" value="1"/>
</dbReference>
<organism evidence="10 11">
    <name type="scientific">Anopheles dirus</name>
    <dbReference type="NCBI Taxonomy" id="7168"/>
    <lineage>
        <taxon>Eukaryota</taxon>
        <taxon>Metazoa</taxon>
        <taxon>Ecdysozoa</taxon>
        <taxon>Arthropoda</taxon>
        <taxon>Hexapoda</taxon>
        <taxon>Insecta</taxon>
        <taxon>Pterygota</taxon>
        <taxon>Neoptera</taxon>
        <taxon>Endopterygota</taxon>
        <taxon>Diptera</taxon>
        <taxon>Nematocera</taxon>
        <taxon>Culicoidea</taxon>
        <taxon>Culicidae</taxon>
        <taxon>Anophelinae</taxon>
        <taxon>Anopheles</taxon>
    </lineage>
</organism>
<feature type="domain" description="C2H2-type" evidence="9">
    <location>
        <begin position="126"/>
        <end position="148"/>
    </location>
</feature>
<evidence type="ECO:0000313" key="11">
    <source>
        <dbReference type="Proteomes" id="UP000075884"/>
    </source>
</evidence>
<evidence type="ECO:0000256" key="6">
    <source>
        <dbReference type="ARBA" id="ARBA00023242"/>
    </source>
</evidence>
<evidence type="ECO:0000256" key="3">
    <source>
        <dbReference type="ARBA" id="ARBA00022737"/>
    </source>
</evidence>
<feature type="compositionally biased region" description="Acidic residues" evidence="8">
    <location>
        <begin position="37"/>
        <end position="50"/>
    </location>
</feature>
<evidence type="ECO:0000256" key="8">
    <source>
        <dbReference type="SAM" id="MobiDB-lite"/>
    </source>
</evidence>
<dbReference type="PANTHER" id="PTHR24376:SF235">
    <property type="entry name" value="C2H2-TYPE DOMAIN-CONTAINING PROTEIN"/>
    <property type="match status" value="1"/>
</dbReference>
<dbReference type="GO" id="GO:0032502">
    <property type="term" value="P:developmental process"/>
    <property type="evidence" value="ECO:0007669"/>
    <property type="project" value="UniProtKB-ARBA"/>
</dbReference>
<dbReference type="Gene3D" id="3.30.160.60">
    <property type="entry name" value="Classic Zinc Finger"/>
    <property type="match status" value="4"/>
</dbReference>
<accession>A0A9I3EH62</accession>
<feature type="region of interest" description="Disordered" evidence="8">
    <location>
        <begin position="36"/>
        <end position="73"/>
    </location>
</feature>
<feature type="domain" description="C2H2-type" evidence="9">
    <location>
        <begin position="305"/>
        <end position="327"/>
    </location>
</feature>
<keyword evidence="2" id="KW-0479">Metal-binding</keyword>
<feature type="region of interest" description="Disordered" evidence="8">
    <location>
        <begin position="96"/>
        <end position="125"/>
    </location>
</feature>
<dbReference type="Proteomes" id="UP000075884">
    <property type="component" value="Unassembled WGS sequence"/>
</dbReference>
<protein>
    <recommendedName>
        <fullName evidence="9">C2H2-type domain-containing protein</fullName>
    </recommendedName>
</protein>
<dbReference type="InterPro" id="IPR013087">
    <property type="entry name" value="Znf_C2H2_type"/>
</dbReference>
<evidence type="ECO:0000313" key="10">
    <source>
        <dbReference type="EnsemblMetazoa" id="ADIR016200-PA"/>
    </source>
</evidence>
<name>A0A9I3EH62_9DIPT</name>
<reference evidence="10" key="2">
    <citation type="submission" date="2023-03" db="UniProtKB">
        <authorList>
            <consortium name="EnsemblMetazoa"/>
        </authorList>
    </citation>
    <scope>IDENTIFICATION</scope>
    <source>
        <strain evidence="10">WRAIR2</strain>
    </source>
</reference>
<comment type="subcellular location">
    <subcellularLocation>
        <location evidence="1">Nucleus</location>
    </subcellularLocation>
</comment>
<keyword evidence="3" id="KW-0677">Repeat</keyword>
<evidence type="ECO:0000256" key="1">
    <source>
        <dbReference type="ARBA" id="ARBA00004123"/>
    </source>
</evidence>
<reference evidence="11" key="1">
    <citation type="submission" date="2013-03" db="EMBL/GenBank/DDBJ databases">
        <title>The Genome Sequence of Anopheles dirus WRAIR2.</title>
        <authorList>
            <consortium name="The Broad Institute Genomics Platform"/>
            <person name="Neafsey D.E."/>
            <person name="Walton C."/>
            <person name="Walker B."/>
            <person name="Young S.K."/>
            <person name="Zeng Q."/>
            <person name="Gargeya S."/>
            <person name="Fitzgerald M."/>
            <person name="Haas B."/>
            <person name="Abouelleil A."/>
            <person name="Allen A.W."/>
            <person name="Alvarado L."/>
            <person name="Arachchi H.M."/>
            <person name="Berlin A.M."/>
            <person name="Chapman S.B."/>
            <person name="Gainer-Dewar J."/>
            <person name="Goldberg J."/>
            <person name="Griggs A."/>
            <person name="Gujja S."/>
            <person name="Hansen M."/>
            <person name="Howarth C."/>
            <person name="Imamovic A."/>
            <person name="Ireland A."/>
            <person name="Larimer J."/>
            <person name="McCowan C."/>
            <person name="Murphy C."/>
            <person name="Pearson M."/>
            <person name="Poon T.W."/>
            <person name="Priest M."/>
            <person name="Roberts A."/>
            <person name="Saif S."/>
            <person name="Shea T."/>
            <person name="Sisk P."/>
            <person name="Sykes S."/>
            <person name="Wortman J."/>
            <person name="Nusbaum C."/>
            <person name="Birren B."/>
        </authorList>
    </citation>
    <scope>NUCLEOTIDE SEQUENCE [LARGE SCALE GENOMIC DNA]</scope>
    <source>
        <strain evidence="11">WRAIR2</strain>
    </source>
</reference>
<evidence type="ECO:0000256" key="4">
    <source>
        <dbReference type="ARBA" id="ARBA00022771"/>
    </source>
</evidence>
<dbReference type="AlphaFoldDB" id="A0A9I3EH62"/>
<dbReference type="FunFam" id="3.30.160.60:FF:000202">
    <property type="entry name" value="Zinc finger protein 574"/>
    <property type="match status" value="1"/>
</dbReference>
<keyword evidence="5" id="KW-0862">Zinc</keyword>
<evidence type="ECO:0000256" key="7">
    <source>
        <dbReference type="PROSITE-ProRule" id="PRU00042"/>
    </source>
</evidence>
<dbReference type="GO" id="GO:0005634">
    <property type="term" value="C:nucleus"/>
    <property type="evidence" value="ECO:0007669"/>
    <property type="project" value="UniProtKB-SubCell"/>
</dbReference>
<feature type="domain" description="C2H2-type" evidence="9">
    <location>
        <begin position="185"/>
        <end position="212"/>
    </location>
</feature>
<evidence type="ECO:0000256" key="5">
    <source>
        <dbReference type="ARBA" id="ARBA00022833"/>
    </source>
</evidence>
<dbReference type="EnsemblMetazoa" id="ADIR016200-RA">
    <property type="protein sequence ID" value="ADIR016200-PA"/>
    <property type="gene ID" value="ADIR016200"/>
</dbReference>
<feature type="region of interest" description="Disordered" evidence="8">
    <location>
        <begin position="226"/>
        <end position="245"/>
    </location>
</feature>
<feature type="compositionally biased region" description="Basic and acidic residues" evidence="8">
    <location>
        <begin position="110"/>
        <end position="125"/>
    </location>
</feature>
<evidence type="ECO:0000256" key="2">
    <source>
        <dbReference type="ARBA" id="ARBA00022723"/>
    </source>
</evidence>
<dbReference type="FunFam" id="3.30.160.60:FF:000139">
    <property type="entry name" value="zinc finger protein 1 homolog"/>
    <property type="match status" value="1"/>
</dbReference>
<evidence type="ECO:0000259" key="9">
    <source>
        <dbReference type="PROSITE" id="PS50157"/>
    </source>
</evidence>
<dbReference type="Pfam" id="PF00096">
    <property type="entry name" value="zf-C2H2"/>
    <property type="match status" value="3"/>
</dbReference>
<proteinExistence type="predicted"/>
<dbReference type="PROSITE" id="PS50157">
    <property type="entry name" value="ZINC_FINGER_C2H2_2"/>
    <property type="match status" value="4"/>
</dbReference>
<keyword evidence="6" id="KW-0539">Nucleus</keyword>
<dbReference type="SUPFAM" id="SSF57667">
    <property type="entry name" value="beta-beta-alpha zinc fingers"/>
    <property type="match status" value="3"/>
</dbReference>
<feature type="domain" description="C2H2-type" evidence="9">
    <location>
        <begin position="246"/>
        <end position="268"/>
    </location>
</feature>
<dbReference type="PROSITE" id="PS00028">
    <property type="entry name" value="ZINC_FINGER_C2H2_1"/>
    <property type="match status" value="4"/>
</dbReference>
<dbReference type="GO" id="GO:0008270">
    <property type="term" value="F:zinc ion binding"/>
    <property type="evidence" value="ECO:0007669"/>
    <property type="project" value="UniProtKB-KW"/>
</dbReference>